<keyword evidence="4" id="KW-0862">Zinc</keyword>
<comment type="subcellular location">
    <subcellularLocation>
        <location evidence="1">Nucleus</location>
    </subcellularLocation>
</comment>
<dbReference type="AlphaFoldDB" id="A0A6A3M4J5"/>
<dbReference type="InterPro" id="IPR052035">
    <property type="entry name" value="ZnF_BED_domain_contain"/>
</dbReference>
<dbReference type="InterPro" id="IPR012337">
    <property type="entry name" value="RNaseH-like_sf"/>
</dbReference>
<evidence type="ECO:0000256" key="5">
    <source>
        <dbReference type="ARBA" id="ARBA00023242"/>
    </source>
</evidence>
<evidence type="ECO:0000313" key="9">
    <source>
        <dbReference type="EMBL" id="KAE9349328.1"/>
    </source>
</evidence>
<dbReference type="Proteomes" id="UP000434957">
    <property type="component" value="Unassembled WGS sequence"/>
</dbReference>
<feature type="domain" description="DUF659" evidence="7">
    <location>
        <begin position="248"/>
        <end position="392"/>
    </location>
</feature>
<feature type="compositionally biased region" description="Basic residues" evidence="6">
    <location>
        <begin position="158"/>
        <end position="171"/>
    </location>
</feature>
<keyword evidence="3" id="KW-0863">Zinc-finger</keyword>
<dbReference type="GO" id="GO:0008270">
    <property type="term" value="F:zinc ion binding"/>
    <property type="evidence" value="ECO:0007669"/>
    <property type="project" value="UniProtKB-KW"/>
</dbReference>
<feature type="region of interest" description="Disordered" evidence="6">
    <location>
        <begin position="149"/>
        <end position="197"/>
    </location>
</feature>
<dbReference type="GO" id="GO:0005634">
    <property type="term" value="C:nucleus"/>
    <property type="evidence" value="ECO:0007669"/>
    <property type="project" value="UniProtKB-SubCell"/>
</dbReference>
<evidence type="ECO:0000313" key="8">
    <source>
        <dbReference type="EMBL" id="KAE9025398.1"/>
    </source>
</evidence>
<dbReference type="EMBL" id="QXFV01000809">
    <property type="protein sequence ID" value="KAE9025398.1"/>
    <property type="molecule type" value="Genomic_DNA"/>
</dbReference>
<dbReference type="PANTHER" id="PTHR46481">
    <property type="entry name" value="ZINC FINGER BED DOMAIN-CONTAINING PROTEIN 4"/>
    <property type="match status" value="1"/>
</dbReference>
<sequence>MIHAPLLSFLDGACFVRTIACGDRRTGVEARRSMDAPPGNALSHCTIARVDCAANCTSNAGRLLHSPIGPVAARTPRYPPTTHLNSQSRQQCRVDERPLWQEFIYSNGTYPDAICNHCSLKLFKCQPSRNLLKHLVSCPNLAEPERAKWRRYGEPIKKQKSKRQKRKKRSATHSPEATQESVMTGTSLSQSQPTTPYIGGIAREEKKRFQSDIARGFYAAGLPFRAIEVPRICKALTVLQPDLEKHLPTRKALAGILLTDEYQREKDELVVRLRDEPTLGVVSDGWSSVSKEKVVNYIVVSPLMRPQLWCTRRTGVTEPTSEYVAEEIGSVIDEINLAAGIVVEVSVTTDNAPVMQKAWDILERERQLACNVCSSYALNLILEEVLSLSWSSTSPSSQPSKSETDCNYSPGFASYSADPKRITIAPYTCLYL</sequence>
<proteinExistence type="predicted"/>
<protein>
    <recommendedName>
        <fullName evidence="7">DUF659 domain-containing protein</fullName>
    </recommendedName>
</protein>
<gene>
    <name evidence="8" type="ORF">PR001_g12444</name>
    <name evidence="9" type="ORF">PR003_g5942</name>
</gene>
<evidence type="ECO:0000256" key="1">
    <source>
        <dbReference type="ARBA" id="ARBA00004123"/>
    </source>
</evidence>
<evidence type="ECO:0000256" key="4">
    <source>
        <dbReference type="ARBA" id="ARBA00022833"/>
    </source>
</evidence>
<dbReference type="Pfam" id="PF04937">
    <property type="entry name" value="DUF659"/>
    <property type="match status" value="1"/>
</dbReference>
<evidence type="ECO:0000256" key="2">
    <source>
        <dbReference type="ARBA" id="ARBA00022723"/>
    </source>
</evidence>
<evidence type="ECO:0000256" key="3">
    <source>
        <dbReference type="ARBA" id="ARBA00022771"/>
    </source>
</evidence>
<dbReference type="SUPFAM" id="SSF53098">
    <property type="entry name" value="Ribonuclease H-like"/>
    <property type="match status" value="1"/>
</dbReference>
<evidence type="ECO:0000259" key="7">
    <source>
        <dbReference type="Pfam" id="PF04937"/>
    </source>
</evidence>
<dbReference type="PANTHER" id="PTHR46481:SF10">
    <property type="entry name" value="ZINC FINGER BED DOMAIN-CONTAINING PROTEIN 39"/>
    <property type="match status" value="1"/>
</dbReference>
<evidence type="ECO:0000313" key="11">
    <source>
        <dbReference type="Proteomes" id="UP000434957"/>
    </source>
</evidence>
<dbReference type="Proteomes" id="UP000429607">
    <property type="component" value="Unassembled WGS sequence"/>
</dbReference>
<accession>A0A6A3M4J5</accession>
<dbReference type="InterPro" id="IPR007021">
    <property type="entry name" value="DUF659"/>
</dbReference>
<name>A0A6A3M4J5_9STRA</name>
<comment type="caution">
    <text evidence="8">The sequence shown here is derived from an EMBL/GenBank/DDBJ whole genome shotgun (WGS) entry which is preliminary data.</text>
</comment>
<keyword evidence="2" id="KW-0479">Metal-binding</keyword>
<keyword evidence="5" id="KW-0539">Nucleus</keyword>
<dbReference type="EMBL" id="QXFT01000256">
    <property type="protein sequence ID" value="KAE9349328.1"/>
    <property type="molecule type" value="Genomic_DNA"/>
</dbReference>
<evidence type="ECO:0000313" key="10">
    <source>
        <dbReference type="Proteomes" id="UP000429607"/>
    </source>
</evidence>
<keyword evidence="11" id="KW-1185">Reference proteome</keyword>
<organism evidence="8 10">
    <name type="scientific">Phytophthora rubi</name>
    <dbReference type="NCBI Taxonomy" id="129364"/>
    <lineage>
        <taxon>Eukaryota</taxon>
        <taxon>Sar</taxon>
        <taxon>Stramenopiles</taxon>
        <taxon>Oomycota</taxon>
        <taxon>Peronosporomycetes</taxon>
        <taxon>Peronosporales</taxon>
        <taxon>Peronosporaceae</taxon>
        <taxon>Phytophthora</taxon>
    </lineage>
</organism>
<evidence type="ECO:0000256" key="6">
    <source>
        <dbReference type="SAM" id="MobiDB-lite"/>
    </source>
</evidence>
<reference evidence="8 10" key="1">
    <citation type="submission" date="2018-09" db="EMBL/GenBank/DDBJ databases">
        <title>Genomic investigation of the strawberry pathogen Phytophthora fragariae indicates pathogenicity is determined by transcriptional variation in three key races.</title>
        <authorList>
            <person name="Adams T.M."/>
            <person name="Armitage A.D."/>
            <person name="Sobczyk M.K."/>
            <person name="Bates H.J."/>
            <person name="Dunwell J.M."/>
            <person name="Nellist C.F."/>
            <person name="Harrison R.J."/>
        </authorList>
    </citation>
    <scope>NUCLEOTIDE SEQUENCE [LARGE SCALE GENOMIC DNA]</scope>
    <source>
        <strain evidence="8 10">SCRP249</strain>
        <strain evidence="9 11">SCRP333</strain>
    </source>
</reference>
<feature type="compositionally biased region" description="Polar residues" evidence="6">
    <location>
        <begin position="172"/>
        <end position="195"/>
    </location>
</feature>